<dbReference type="GO" id="GO:0005829">
    <property type="term" value="C:cytosol"/>
    <property type="evidence" value="ECO:0007669"/>
    <property type="project" value="TreeGrafter"/>
</dbReference>
<dbReference type="OrthoDB" id="8300505at2759"/>
<dbReference type="GO" id="GO:0008882">
    <property type="term" value="F:[glutamate-ammonia-ligase] adenylyltransferase activity"/>
    <property type="evidence" value="ECO:0007669"/>
    <property type="project" value="InterPro"/>
</dbReference>
<evidence type="ECO:0000259" key="8">
    <source>
        <dbReference type="Pfam" id="PF08335"/>
    </source>
</evidence>
<dbReference type="Gene3D" id="1.20.120.330">
    <property type="entry name" value="Nucleotidyltransferases domain 2"/>
    <property type="match status" value="1"/>
</dbReference>
<dbReference type="PANTHER" id="PTHR30621:SF0">
    <property type="entry name" value="BIFUNCTIONAL GLUTAMINE SYNTHETASE ADENYLYLTRANSFERASE_ADENYLYL-REMOVING ENZYME"/>
    <property type="match status" value="1"/>
</dbReference>
<evidence type="ECO:0000313" key="9">
    <source>
        <dbReference type="EMBL" id="CAD7238367.1"/>
    </source>
</evidence>
<dbReference type="SUPFAM" id="SSF81593">
    <property type="entry name" value="Nucleotidyltransferase substrate binding subunit/domain"/>
    <property type="match status" value="1"/>
</dbReference>
<dbReference type="GO" id="GO:0000820">
    <property type="term" value="P:regulation of glutamine family amino acid metabolic process"/>
    <property type="evidence" value="ECO:0007669"/>
    <property type="project" value="TreeGrafter"/>
</dbReference>
<keyword evidence="4" id="KW-0067">ATP-binding</keyword>
<dbReference type="InterPro" id="IPR023057">
    <property type="entry name" value="GlnE"/>
</dbReference>
<dbReference type="Pfam" id="PF03710">
    <property type="entry name" value="GlnE"/>
    <property type="match status" value="1"/>
</dbReference>
<evidence type="ECO:0000256" key="4">
    <source>
        <dbReference type="ARBA" id="ARBA00022840"/>
    </source>
</evidence>
<evidence type="ECO:0000259" key="7">
    <source>
        <dbReference type="Pfam" id="PF03710"/>
    </source>
</evidence>
<dbReference type="InterPro" id="IPR013546">
    <property type="entry name" value="PII_UdlTrfase/GS_AdlTrfase"/>
</dbReference>
<feature type="domain" description="Glutamate-ammonia ligase adenylyltransferase repeated" evidence="7">
    <location>
        <begin position="3"/>
        <end position="65"/>
    </location>
</feature>
<feature type="domain" description="PII-uridylyltransferase/Glutamine-synthetase adenylyltransferase" evidence="8">
    <location>
        <begin position="86"/>
        <end position="178"/>
    </location>
</feature>
<dbReference type="AlphaFoldDB" id="A0A7R8WWD8"/>
<proteinExistence type="predicted"/>
<dbReference type="EMBL" id="OB700300">
    <property type="protein sequence ID" value="CAD7238367.1"/>
    <property type="molecule type" value="Genomic_DNA"/>
</dbReference>
<dbReference type="GO" id="GO:0005524">
    <property type="term" value="F:ATP binding"/>
    <property type="evidence" value="ECO:0007669"/>
    <property type="project" value="UniProtKB-KW"/>
</dbReference>
<keyword evidence="2" id="KW-0548">Nucleotidyltransferase</keyword>
<evidence type="ECO:0000256" key="2">
    <source>
        <dbReference type="ARBA" id="ARBA00022695"/>
    </source>
</evidence>
<keyword evidence="6" id="KW-0511">Multifunctional enzyme</keyword>
<evidence type="ECO:0000256" key="5">
    <source>
        <dbReference type="ARBA" id="ARBA00022842"/>
    </source>
</evidence>
<name>A0A7R8WWD8_9CRUS</name>
<evidence type="ECO:0000256" key="6">
    <source>
        <dbReference type="ARBA" id="ARBA00023268"/>
    </source>
</evidence>
<dbReference type="SUPFAM" id="SSF81301">
    <property type="entry name" value="Nucleotidyltransferase"/>
    <property type="match status" value="1"/>
</dbReference>
<evidence type="ECO:0000256" key="1">
    <source>
        <dbReference type="ARBA" id="ARBA00022679"/>
    </source>
</evidence>
<keyword evidence="5" id="KW-0460">Magnesium</keyword>
<keyword evidence="3" id="KW-0547">Nucleotide-binding</keyword>
<dbReference type="Pfam" id="PF08335">
    <property type="entry name" value="GlnD_UR_UTase"/>
    <property type="match status" value="1"/>
</dbReference>
<reference evidence="9" key="1">
    <citation type="submission" date="2020-11" db="EMBL/GenBank/DDBJ databases">
        <authorList>
            <person name="Tran Van P."/>
        </authorList>
    </citation>
    <scope>NUCLEOTIDE SEQUENCE</scope>
</reference>
<evidence type="ECO:0000256" key="3">
    <source>
        <dbReference type="ARBA" id="ARBA00022741"/>
    </source>
</evidence>
<gene>
    <name evidence="9" type="ORF">CTOB1V02_LOCUS16182</name>
</gene>
<keyword evidence="1" id="KW-0808">Transferase</keyword>
<accession>A0A7R8WWD8</accession>
<protein>
    <submittedName>
        <fullName evidence="9">Uncharacterized protein</fullName>
    </submittedName>
</protein>
<dbReference type="Gene3D" id="3.30.460.10">
    <property type="entry name" value="Beta Polymerase, domain 2"/>
    <property type="match status" value="1"/>
</dbReference>
<sequence>MTVYTSAGSVYEIDLRLRPSGSSGVLVTSLDGFRKYQETHAWTWEHQALVRARYICGSTGLQEGFNLVRQDILTHHRDNETLRTDVREMREKMWKEHGTLTAGTFNLKKSPGGITDIEFMVQYMVLAHAAEHPALCRWTDNVRILESLAKEDILAQDTARILDECYRAFRDEIHHLKLKGCSSQVPADRFVQQRTFIQTCWESLLGKH</sequence>
<dbReference type="InterPro" id="IPR005190">
    <property type="entry name" value="GlnE_rpt_dom"/>
</dbReference>
<organism evidence="9">
    <name type="scientific">Cyprideis torosa</name>
    <dbReference type="NCBI Taxonomy" id="163714"/>
    <lineage>
        <taxon>Eukaryota</taxon>
        <taxon>Metazoa</taxon>
        <taxon>Ecdysozoa</taxon>
        <taxon>Arthropoda</taxon>
        <taxon>Crustacea</taxon>
        <taxon>Oligostraca</taxon>
        <taxon>Ostracoda</taxon>
        <taxon>Podocopa</taxon>
        <taxon>Podocopida</taxon>
        <taxon>Cytherocopina</taxon>
        <taxon>Cytheroidea</taxon>
        <taxon>Cytherideidae</taxon>
        <taxon>Cyprideis</taxon>
    </lineage>
</organism>
<dbReference type="PANTHER" id="PTHR30621">
    <property type="entry name" value="GLUTAMINE SYNTHETASE ADENYLYLTRANSFERASE"/>
    <property type="match status" value="1"/>
</dbReference>
<dbReference type="InterPro" id="IPR043519">
    <property type="entry name" value="NT_sf"/>
</dbReference>